<gene>
    <name evidence="1" type="ORF">AAJCM20276_01090</name>
</gene>
<protein>
    <submittedName>
        <fullName evidence="1">Uncharacterized protein</fullName>
    </submittedName>
</protein>
<proteinExistence type="predicted"/>
<organism evidence="1 2">
    <name type="scientific">Acetobacter aceti</name>
    <dbReference type="NCBI Taxonomy" id="435"/>
    <lineage>
        <taxon>Bacteria</taxon>
        <taxon>Pseudomonadati</taxon>
        <taxon>Pseudomonadota</taxon>
        <taxon>Alphaproteobacteria</taxon>
        <taxon>Acetobacterales</taxon>
        <taxon>Acetobacteraceae</taxon>
        <taxon>Acetobacter</taxon>
        <taxon>Acetobacter subgen. Acetobacter</taxon>
    </lineage>
</organism>
<dbReference type="EMBL" id="AP023326">
    <property type="protein sequence ID" value="BCI65485.1"/>
    <property type="molecule type" value="Genomic_DNA"/>
</dbReference>
<evidence type="ECO:0000313" key="1">
    <source>
        <dbReference type="EMBL" id="BCI65485.1"/>
    </source>
</evidence>
<dbReference type="Proteomes" id="UP000515220">
    <property type="component" value="Chromosome"/>
</dbReference>
<evidence type="ECO:0000313" key="2">
    <source>
        <dbReference type="Proteomes" id="UP000515220"/>
    </source>
</evidence>
<accession>A0A6S6PFW4</accession>
<name>A0A6S6PFW4_ACEAC</name>
<reference evidence="1 2" key="1">
    <citation type="submission" date="2020-07" db="EMBL/GenBank/DDBJ databases">
        <title>Complete Genome Sequence of an acetic acid bacterium, Acetobacter aceti JCM20276.</title>
        <authorList>
            <person name="Hirose Y."/>
            <person name="Mihara H."/>
        </authorList>
    </citation>
    <scope>NUCLEOTIDE SEQUENCE [LARGE SCALE GENOMIC DNA]</scope>
    <source>
        <strain evidence="1 2">JCM20276</strain>
    </source>
</reference>
<sequence>MLSVWISWIAQFIKMENAAASDRFNFAIATSPWLCDCFQSIAPEIETSRIEISPRRILEPFGADRYRYVKDLYAPSSSPPVNQALVDIFEEIRDGFKPDLILSYTQNRYIEAAFRDKRHLFSEMAPLPRITGRSAFFFDPSGHQTASLLHEGASRLQNLVLSKSDADEVLALWQHAVHDRCIEAAEARGLTQWLDSVREDGRPIALLALQPPDWPTYEGAFETIPPDALVMRWLSDLPPHWLAIPTYHPLWRMPPKMENAIAREFPNFRPIPEDLSAGASEPLLPFVDAVLTISSSVGMIGLLDGKCVLTYGRSMLDALTARSPDELSVAPSLAPMQRAAVMAFLSNGYCHDVHDCLDRHGYMGDMWSQIITSTDPARDRFDFSEWSPRAFEKLLTG</sequence>
<dbReference type="AlphaFoldDB" id="A0A6S6PFW4"/>